<feature type="transmembrane region" description="Helical" evidence="5">
    <location>
        <begin position="271"/>
        <end position="293"/>
    </location>
</feature>
<dbReference type="EMBL" id="CP011859">
    <property type="protein sequence ID" value="AQY21709.1"/>
    <property type="molecule type" value="Genomic_DNA"/>
</dbReference>
<evidence type="ECO:0000256" key="2">
    <source>
        <dbReference type="ARBA" id="ARBA00022692"/>
    </source>
</evidence>
<dbReference type="InterPro" id="IPR052185">
    <property type="entry name" value="IPC_Synthase-Related"/>
</dbReference>
<sequence length="302" mass="35088">MGAFLFMKKILEGVSLCWFSLTFYMVVTLVLVLLVKPDGFFLMPILEGRFYFFAVFLGALFFDNQLKDYPKIKILVSWLLAYAFLGMVYKETAQLNLMFFDKIDSWLIKADNLLFGFQPSLEFSKVFDYPWFSELMFLGYFFYYLMPLIVMGMLFKYKPHLLEFFGSLLITAFVIYYTIFIFVPAEGPQFYFPYPSNTVEAYGLFGMAVKQIQLMGEAPTAAFPSSHVGVSVVVLIWLFKHYRKLFFLILPFTFILVFSTVYIKAHYAVDVLAGGVTGVLVYLLSSSMTLFFIKKRKQWKSL</sequence>
<dbReference type="InterPro" id="IPR036938">
    <property type="entry name" value="PAP2/HPO_sf"/>
</dbReference>
<feature type="transmembrane region" description="Helical" evidence="5">
    <location>
        <begin position="162"/>
        <end position="183"/>
    </location>
</feature>
<dbReference type="PANTHER" id="PTHR31310:SF7">
    <property type="entry name" value="PA-PHOSPHATASE RELATED-FAMILY PROTEIN DDB_G0268928"/>
    <property type="match status" value="1"/>
</dbReference>
<organism evidence="7 8">
    <name type="scientific">Riemerella anatipestifer</name>
    <name type="common">Moraxella anatipestifer</name>
    <dbReference type="NCBI Taxonomy" id="34085"/>
    <lineage>
        <taxon>Bacteria</taxon>
        <taxon>Pseudomonadati</taxon>
        <taxon>Bacteroidota</taxon>
        <taxon>Flavobacteriia</taxon>
        <taxon>Flavobacteriales</taxon>
        <taxon>Weeksellaceae</taxon>
        <taxon>Riemerella</taxon>
    </lineage>
</organism>
<keyword evidence="4 5" id="KW-0472">Membrane</keyword>
<gene>
    <name evidence="7" type="ORF">AB406_0752</name>
</gene>
<evidence type="ECO:0000313" key="8">
    <source>
        <dbReference type="Proteomes" id="UP000189883"/>
    </source>
</evidence>
<evidence type="ECO:0000256" key="4">
    <source>
        <dbReference type="ARBA" id="ARBA00023136"/>
    </source>
</evidence>
<keyword evidence="2 5" id="KW-0812">Transmembrane</keyword>
<feature type="transmembrane region" description="Helical" evidence="5">
    <location>
        <begin position="135"/>
        <end position="155"/>
    </location>
</feature>
<dbReference type="InterPro" id="IPR026841">
    <property type="entry name" value="Aur1/Ipt1"/>
</dbReference>
<feature type="transmembrane region" description="Helical" evidence="5">
    <location>
        <begin position="246"/>
        <end position="265"/>
    </location>
</feature>
<name>A0A1S7DRF2_RIEAN</name>
<evidence type="ECO:0000256" key="5">
    <source>
        <dbReference type="SAM" id="Phobius"/>
    </source>
</evidence>
<evidence type="ECO:0000256" key="1">
    <source>
        <dbReference type="ARBA" id="ARBA00004141"/>
    </source>
</evidence>
<evidence type="ECO:0000259" key="6">
    <source>
        <dbReference type="Pfam" id="PF14378"/>
    </source>
</evidence>
<dbReference type="PANTHER" id="PTHR31310">
    <property type="match status" value="1"/>
</dbReference>
<feature type="transmembrane region" description="Helical" evidence="5">
    <location>
        <begin position="16"/>
        <end position="35"/>
    </location>
</feature>
<evidence type="ECO:0000256" key="3">
    <source>
        <dbReference type="ARBA" id="ARBA00022989"/>
    </source>
</evidence>
<dbReference type="Gene3D" id="1.20.144.10">
    <property type="entry name" value="Phosphatidic acid phosphatase type 2/haloperoxidase"/>
    <property type="match status" value="1"/>
</dbReference>
<feature type="transmembrane region" description="Helical" evidence="5">
    <location>
        <begin position="74"/>
        <end position="90"/>
    </location>
</feature>
<dbReference type="GO" id="GO:0016020">
    <property type="term" value="C:membrane"/>
    <property type="evidence" value="ECO:0007669"/>
    <property type="project" value="UniProtKB-SubCell"/>
</dbReference>
<dbReference type="AlphaFoldDB" id="A0A1S7DRF2"/>
<feature type="domain" description="Inositolphosphotransferase Aur1/Ipt1" evidence="6">
    <location>
        <begin position="106"/>
        <end position="283"/>
    </location>
</feature>
<proteinExistence type="predicted"/>
<comment type="subcellular location">
    <subcellularLocation>
        <location evidence="1">Membrane</location>
        <topology evidence="1">Multi-pass membrane protein</topology>
    </subcellularLocation>
</comment>
<feature type="transmembrane region" description="Helical" evidence="5">
    <location>
        <begin position="221"/>
        <end position="239"/>
    </location>
</feature>
<reference evidence="7 8" key="1">
    <citation type="submission" date="2015-06" db="EMBL/GenBank/DDBJ databases">
        <title>R. anatipestifer strain HXb2 is the most virulent strain so far, and the genome sequence would help us uncover the pathogenesis.</title>
        <authorList>
            <person name="Hu Q."/>
            <person name="Qi J."/>
            <person name="Bo H."/>
            <person name="Liu G."/>
            <person name="Tao M."/>
            <person name="Ding Y."/>
            <person name="Xue Y."/>
        </authorList>
    </citation>
    <scope>NUCLEOTIDE SEQUENCE [LARGE SCALE GENOMIC DNA]</scope>
    <source>
        <strain evidence="7 8">HXb2</strain>
    </source>
</reference>
<keyword evidence="3 5" id="KW-1133">Transmembrane helix</keyword>
<protein>
    <recommendedName>
        <fullName evidence="6">Inositolphosphotransferase Aur1/Ipt1 domain-containing protein</fullName>
    </recommendedName>
</protein>
<dbReference type="Pfam" id="PF14378">
    <property type="entry name" value="PAP2_3"/>
    <property type="match status" value="1"/>
</dbReference>
<evidence type="ECO:0000313" key="7">
    <source>
        <dbReference type="EMBL" id="AQY21709.1"/>
    </source>
</evidence>
<dbReference type="SUPFAM" id="SSF48317">
    <property type="entry name" value="Acid phosphatase/Vanadium-dependent haloperoxidase"/>
    <property type="match status" value="1"/>
</dbReference>
<accession>A0A1S7DRF2</accession>
<feature type="transmembrane region" description="Helical" evidence="5">
    <location>
        <begin position="41"/>
        <end position="62"/>
    </location>
</feature>
<dbReference type="Proteomes" id="UP000189883">
    <property type="component" value="Chromosome"/>
</dbReference>